<feature type="site" description="Could be important to modulate the pK values of the two catalytic cysteine residues" evidence="3">
    <location>
        <position position="204"/>
    </location>
</feature>
<dbReference type="HAMAP" id="MF_00197">
    <property type="entry name" value="DAP_epimerase"/>
    <property type="match status" value="1"/>
</dbReference>
<reference evidence="5 6" key="1">
    <citation type="submission" date="2018-02" db="EMBL/GenBank/DDBJ databases">
        <authorList>
            <person name="Cohen D.B."/>
            <person name="Kent A.D."/>
        </authorList>
    </citation>
    <scope>NUCLEOTIDE SEQUENCE [LARGE SCALE GENOMIC DNA]</scope>
    <source>
        <strain evidence="5">1</strain>
    </source>
</reference>
<feature type="binding site" evidence="3">
    <location>
        <position position="153"/>
    </location>
    <ligand>
        <name>substrate</name>
    </ligand>
</feature>
<evidence type="ECO:0000256" key="2">
    <source>
        <dbReference type="ARBA" id="ARBA00023235"/>
    </source>
</evidence>
<comment type="subcellular location">
    <subcellularLocation>
        <location evidence="3">Cytoplasm</location>
    </subcellularLocation>
</comment>
<dbReference type="GO" id="GO:0008837">
    <property type="term" value="F:diaminopimelate epimerase activity"/>
    <property type="evidence" value="ECO:0007669"/>
    <property type="project" value="UniProtKB-UniRule"/>
</dbReference>
<dbReference type="Pfam" id="PF01678">
    <property type="entry name" value="DAP_epimerase"/>
    <property type="match status" value="2"/>
</dbReference>
<comment type="pathway">
    <text evidence="3">Amino-acid biosynthesis; L-lysine biosynthesis via DAP pathway; DL-2,6-diaminopimelate from LL-2,6-diaminopimelate: step 1/1.</text>
</comment>
<comment type="function">
    <text evidence="3">Catalyzes the stereoinversion of LL-2,6-diaminopimelate (L,L-DAP) to meso-diaminopimelate (meso-DAP), a precursor of L-lysine and an essential component of the bacterial peptidoglycan.</text>
</comment>
<protein>
    <recommendedName>
        <fullName evidence="3 4">Diaminopimelate epimerase</fullName>
        <shortName evidence="3">DAP epimerase</shortName>
        <ecNumber evidence="3 4">5.1.1.7</ecNumber>
    </recommendedName>
    <alternativeName>
        <fullName evidence="3">PLP-independent amino acid racemase</fullName>
    </alternativeName>
</protein>
<dbReference type="Proteomes" id="UP000238164">
    <property type="component" value="Chromosome 1"/>
</dbReference>
<dbReference type="PANTHER" id="PTHR31689:SF0">
    <property type="entry name" value="DIAMINOPIMELATE EPIMERASE"/>
    <property type="match status" value="1"/>
</dbReference>
<dbReference type="OrthoDB" id="9805408at2"/>
<comment type="catalytic activity">
    <reaction evidence="3">
        <text>(2S,6S)-2,6-diaminopimelate = meso-2,6-diaminopimelate</text>
        <dbReference type="Rhea" id="RHEA:15393"/>
        <dbReference type="ChEBI" id="CHEBI:57609"/>
        <dbReference type="ChEBI" id="CHEBI:57791"/>
        <dbReference type="EC" id="5.1.1.7"/>
    </reaction>
</comment>
<dbReference type="GO" id="GO:0005829">
    <property type="term" value="C:cytosol"/>
    <property type="evidence" value="ECO:0007669"/>
    <property type="project" value="TreeGrafter"/>
</dbReference>
<comment type="caution">
    <text evidence="3">Lacks conserved residue(s) required for the propagation of feature annotation.</text>
</comment>
<sequence length="269" mass="28615">MLAFAKGHGTLNDFVCFSDPDGRLELTDEQLRFLCDRRAGIGGDGTLRAVRAAHVPGYQQHGDLWFMDYRNADASIAEMCGNGLRVFLAYLLDQGLIDARPIDIVTRAGVLHGEFLPDGRIRVTMGVPTIAAEHVPVTAGGREFSAAVVDVGNPHAAVVLAPGELAGIDLEREPGYPSDTYPNRANVEFIEFVGPQHVRMRVWERGVGETFSCGTGTVAAAVAAAASVGERTGTWRVDPPGGTLQVDLTPEQAYLTGPAVIVAHGKVAV</sequence>
<evidence type="ECO:0000313" key="5">
    <source>
        <dbReference type="EMBL" id="SPD86658.1"/>
    </source>
</evidence>
<dbReference type="PANTHER" id="PTHR31689">
    <property type="entry name" value="DIAMINOPIMELATE EPIMERASE, CHLOROPLASTIC"/>
    <property type="match status" value="1"/>
</dbReference>
<evidence type="ECO:0000313" key="6">
    <source>
        <dbReference type="Proteomes" id="UP000238164"/>
    </source>
</evidence>
<dbReference type="EC" id="5.1.1.7" evidence="3 4"/>
<feature type="binding site" evidence="3">
    <location>
        <position position="186"/>
    </location>
    <ligand>
        <name>substrate</name>
    </ligand>
</feature>
<evidence type="ECO:0000256" key="4">
    <source>
        <dbReference type="NCBIfam" id="TIGR00652"/>
    </source>
</evidence>
<feature type="binding site" evidence="3">
    <location>
        <position position="71"/>
    </location>
    <ligand>
        <name>substrate</name>
    </ligand>
</feature>
<dbReference type="InterPro" id="IPR001653">
    <property type="entry name" value="DAP_epimerase_DapF"/>
</dbReference>
<keyword evidence="2 3" id="KW-0413">Isomerase</keyword>
<dbReference type="EMBL" id="LT985188">
    <property type="protein sequence ID" value="SPD86658.1"/>
    <property type="molecule type" value="Genomic_DNA"/>
</dbReference>
<feature type="active site" description="Proton acceptor" evidence="3">
    <location>
        <position position="213"/>
    </location>
</feature>
<feature type="binding site" evidence="3">
    <location>
        <begin position="204"/>
        <end position="205"/>
    </location>
    <ligand>
        <name>substrate</name>
    </ligand>
</feature>
<evidence type="ECO:0000256" key="3">
    <source>
        <dbReference type="HAMAP-Rule" id="MF_00197"/>
    </source>
</evidence>
<dbReference type="Gene3D" id="3.10.310.10">
    <property type="entry name" value="Diaminopimelate Epimerase, Chain A, domain 1"/>
    <property type="match status" value="2"/>
</dbReference>
<proteinExistence type="inferred from homology"/>
<feature type="binding site" evidence="3">
    <location>
        <position position="12"/>
    </location>
    <ligand>
        <name>substrate</name>
    </ligand>
</feature>
<feature type="binding site" evidence="3">
    <location>
        <begin position="214"/>
        <end position="215"/>
    </location>
    <ligand>
        <name>substrate</name>
    </ligand>
</feature>
<dbReference type="GO" id="GO:0009089">
    <property type="term" value="P:lysine biosynthetic process via diaminopimelate"/>
    <property type="evidence" value="ECO:0007669"/>
    <property type="project" value="UniProtKB-UniRule"/>
</dbReference>
<evidence type="ECO:0000256" key="1">
    <source>
        <dbReference type="ARBA" id="ARBA00010219"/>
    </source>
</evidence>
<dbReference type="NCBIfam" id="TIGR00652">
    <property type="entry name" value="DapF"/>
    <property type="match status" value="1"/>
</dbReference>
<name>A0A2N9JGL4_9ACTN</name>
<keyword evidence="6" id="KW-1185">Reference proteome</keyword>
<dbReference type="RefSeq" id="WP_105185568.1">
    <property type="nucleotide sequence ID" value="NZ_BAAAGO010000007.1"/>
</dbReference>
<feature type="site" description="Could be important to modulate the pK values of the two catalytic cysteine residues" evidence="3">
    <location>
        <position position="155"/>
    </location>
</feature>
<keyword evidence="3" id="KW-0028">Amino-acid biosynthesis</keyword>
<comment type="subunit">
    <text evidence="3">Homodimer.</text>
</comment>
<comment type="similarity">
    <text evidence="1 3">Belongs to the diaminopimelate epimerase family.</text>
</comment>
<gene>
    <name evidence="3 5" type="primary">dapF</name>
    <name evidence="5" type="ORF">MPLG2_1622</name>
</gene>
<dbReference type="SUPFAM" id="SSF54506">
    <property type="entry name" value="Diaminopimelate epimerase-like"/>
    <property type="match status" value="2"/>
</dbReference>
<dbReference type="KEGG" id="mgg:MPLG2_1622"/>
<keyword evidence="3" id="KW-0457">Lysine biosynthesis</keyword>
<dbReference type="AlphaFoldDB" id="A0A2N9JGL4"/>
<feature type="active site" description="Proton donor" evidence="3">
    <location>
        <position position="80"/>
    </location>
</feature>
<feature type="binding site" evidence="3">
    <location>
        <begin position="81"/>
        <end position="82"/>
    </location>
    <ligand>
        <name>substrate</name>
    </ligand>
</feature>
<organism evidence="5 6">
    <name type="scientific">Micropruina glycogenica</name>
    <dbReference type="NCBI Taxonomy" id="75385"/>
    <lineage>
        <taxon>Bacteria</taxon>
        <taxon>Bacillati</taxon>
        <taxon>Actinomycetota</taxon>
        <taxon>Actinomycetes</taxon>
        <taxon>Propionibacteriales</taxon>
        <taxon>Nocardioidaceae</taxon>
        <taxon>Micropruina</taxon>
    </lineage>
</organism>
<accession>A0A2N9JGL4</accession>
<dbReference type="UniPathway" id="UPA00034">
    <property type="reaction ID" value="UER00025"/>
</dbReference>
<keyword evidence="3" id="KW-0963">Cytoplasm</keyword>